<sequence>MGSSFQQWVRGSPTSAALVACGHVFGDISRKPWPPSEAR</sequence>
<dbReference type="AlphaFoldDB" id="A0A0A8Y5Z3"/>
<evidence type="ECO:0000313" key="1">
    <source>
        <dbReference type="EMBL" id="JAD20413.1"/>
    </source>
</evidence>
<name>A0A0A8Y5Z3_ARUDO</name>
<dbReference type="EMBL" id="GBRH01277482">
    <property type="protein sequence ID" value="JAD20413.1"/>
    <property type="molecule type" value="Transcribed_RNA"/>
</dbReference>
<protein>
    <submittedName>
        <fullName evidence="1">Uncharacterized protein</fullName>
    </submittedName>
</protein>
<accession>A0A0A8Y5Z3</accession>
<reference evidence="1" key="1">
    <citation type="submission" date="2014-09" db="EMBL/GenBank/DDBJ databases">
        <authorList>
            <person name="Magalhaes I.L.F."/>
            <person name="Oliveira U."/>
            <person name="Santos F.R."/>
            <person name="Vidigal T.H.D.A."/>
            <person name="Brescovit A.D."/>
            <person name="Santos A.J."/>
        </authorList>
    </citation>
    <scope>NUCLEOTIDE SEQUENCE</scope>
    <source>
        <tissue evidence="1">Shoot tissue taken approximately 20 cm above the soil surface</tissue>
    </source>
</reference>
<proteinExistence type="predicted"/>
<organism evidence="1">
    <name type="scientific">Arundo donax</name>
    <name type="common">Giant reed</name>
    <name type="synonym">Donax arundinaceus</name>
    <dbReference type="NCBI Taxonomy" id="35708"/>
    <lineage>
        <taxon>Eukaryota</taxon>
        <taxon>Viridiplantae</taxon>
        <taxon>Streptophyta</taxon>
        <taxon>Embryophyta</taxon>
        <taxon>Tracheophyta</taxon>
        <taxon>Spermatophyta</taxon>
        <taxon>Magnoliopsida</taxon>
        <taxon>Liliopsida</taxon>
        <taxon>Poales</taxon>
        <taxon>Poaceae</taxon>
        <taxon>PACMAD clade</taxon>
        <taxon>Arundinoideae</taxon>
        <taxon>Arundineae</taxon>
        <taxon>Arundo</taxon>
    </lineage>
</organism>
<reference evidence="1" key="2">
    <citation type="journal article" date="2015" name="Data Brief">
        <title>Shoot transcriptome of the giant reed, Arundo donax.</title>
        <authorList>
            <person name="Barrero R.A."/>
            <person name="Guerrero F.D."/>
            <person name="Moolhuijzen P."/>
            <person name="Goolsby J.A."/>
            <person name="Tidwell J."/>
            <person name="Bellgard S.E."/>
            <person name="Bellgard M.I."/>
        </authorList>
    </citation>
    <scope>NUCLEOTIDE SEQUENCE</scope>
    <source>
        <tissue evidence="1">Shoot tissue taken approximately 20 cm above the soil surface</tissue>
    </source>
</reference>